<dbReference type="Gramene" id="KGN60573">
    <property type="protein sequence ID" value="KGN60573"/>
    <property type="gene ID" value="Csa_2G000805"/>
</dbReference>
<reference evidence="1 2" key="1">
    <citation type="journal article" date="2009" name="Nat. Genet.">
        <title>The genome of the cucumber, Cucumis sativus L.</title>
        <authorList>
            <person name="Huang S."/>
            <person name="Li R."/>
            <person name="Zhang Z."/>
            <person name="Li L."/>
            <person name="Gu X."/>
            <person name="Fan W."/>
            <person name="Lucas W.J."/>
            <person name="Wang X."/>
            <person name="Xie B."/>
            <person name="Ni P."/>
            <person name="Ren Y."/>
            <person name="Zhu H."/>
            <person name="Li J."/>
            <person name="Lin K."/>
            <person name="Jin W."/>
            <person name="Fei Z."/>
            <person name="Li G."/>
            <person name="Staub J."/>
            <person name="Kilian A."/>
            <person name="van der Vossen E.A."/>
            <person name="Wu Y."/>
            <person name="Guo J."/>
            <person name="He J."/>
            <person name="Jia Z."/>
            <person name="Ren Y."/>
            <person name="Tian G."/>
            <person name="Lu Y."/>
            <person name="Ruan J."/>
            <person name="Qian W."/>
            <person name="Wang M."/>
            <person name="Huang Q."/>
            <person name="Li B."/>
            <person name="Xuan Z."/>
            <person name="Cao J."/>
            <person name="Asan"/>
            <person name="Wu Z."/>
            <person name="Zhang J."/>
            <person name="Cai Q."/>
            <person name="Bai Y."/>
            <person name="Zhao B."/>
            <person name="Han Y."/>
            <person name="Li Y."/>
            <person name="Li X."/>
            <person name="Wang S."/>
            <person name="Shi Q."/>
            <person name="Liu S."/>
            <person name="Cho W.K."/>
            <person name="Kim J.Y."/>
            <person name="Xu Y."/>
            <person name="Heller-Uszynska K."/>
            <person name="Miao H."/>
            <person name="Cheng Z."/>
            <person name="Zhang S."/>
            <person name="Wu J."/>
            <person name="Yang Y."/>
            <person name="Kang H."/>
            <person name="Li M."/>
            <person name="Liang H."/>
            <person name="Ren X."/>
            <person name="Shi Z."/>
            <person name="Wen M."/>
            <person name="Jian M."/>
            <person name="Yang H."/>
            <person name="Zhang G."/>
            <person name="Yang Z."/>
            <person name="Chen R."/>
            <person name="Liu S."/>
            <person name="Li J."/>
            <person name="Ma L."/>
            <person name="Liu H."/>
            <person name="Zhou Y."/>
            <person name="Zhao J."/>
            <person name="Fang X."/>
            <person name="Li G."/>
            <person name="Fang L."/>
            <person name="Li Y."/>
            <person name="Liu D."/>
            <person name="Zheng H."/>
            <person name="Zhang Y."/>
            <person name="Qin N."/>
            <person name="Li Z."/>
            <person name="Yang G."/>
            <person name="Yang S."/>
            <person name="Bolund L."/>
            <person name="Kristiansen K."/>
            <person name="Zheng H."/>
            <person name="Li S."/>
            <person name="Zhang X."/>
            <person name="Yang H."/>
            <person name="Wang J."/>
            <person name="Sun R."/>
            <person name="Zhang B."/>
            <person name="Jiang S."/>
            <person name="Wang J."/>
            <person name="Du Y."/>
            <person name="Li S."/>
        </authorList>
    </citation>
    <scope>NUCLEOTIDE SEQUENCE [LARGE SCALE GENOMIC DNA]</scope>
    <source>
        <strain evidence="2">cv. 9930</strain>
    </source>
</reference>
<evidence type="ECO:0000313" key="2">
    <source>
        <dbReference type="Proteomes" id="UP000029981"/>
    </source>
</evidence>
<organism evidence="1 2">
    <name type="scientific">Cucumis sativus</name>
    <name type="common">Cucumber</name>
    <dbReference type="NCBI Taxonomy" id="3659"/>
    <lineage>
        <taxon>Eukaryota</taxon>
        <taxon>Viridiplantae</taxon>
        <taxon>Streptophyta</taxon>
        <taxon>Embryophyta</taxon>
        <taxon>Tracheophyta</taxon>
        <taxon>Spermatophyta</taxon>
        <taxon>Magnoliopsida</taxon>
        <taxon>eudicotyledons</taxon>
        <taxon>Gunneridae</taxon>
        <taxon>Pentapetalae</taxon>
        <taxon>rosids</taxon>
        <taxon>fabids</taxon>
        <taxon>Cucurbitales</taxon>
        <taxon>Cucurbitaceae</taxon>
        <taxon>Benincaseae</taxon>
        <taxon>Cucumis</taxon>
    </lineage>
</organism>
<reference evidence="1 2" key="3">
    <citation type="journal article" date="2010" name="BMC Genomics">
        <title>Transcriptome sequencing and comparative analysis of cucumber flowers with different sex types.</title>
        <authorList>
            <person name="Guo S."/>
            <person name="Zheng Y."/>
            <person name="Joung J.G."/>
            <person name="Liu S."/>
            <person name="Zhang Z."/>
            <person name="Crasta O.R."/>
            <person name="Sobral B.W."/>
            <person name="Xu Y."/>
            <person name="Huang S."/>
            <person name="Fei Z."/>
        </authorList>
    </citation>
    <scope>NUCLEOTIDE SEQUENCE [LARGE SCALE GENOMIC DNA]</scope>
    <source>
        <strain evidence="2">cv. 9930</strain>
    </source>
</reference>
<sequence>MAKKMVFYGVMLFYRGVNLELRFEIKTSSEMLEGLRLLPIGSVPPQRKRSSILRGQEDSKLPRHFAPFEIVTLNLK</sequence>
<dbReference type="AlphaFoldDB" id="A0A0A0LFT7"/>
<name>A0A0A0LFT7_CUCSA</name>
<reference evidence="1 2" key="4">
    <citation type="journal article" date="2011" name="BMC Genomics">
        <title>RNA-Seq improves annotation of protein-coding genes in the cucumber genome.</title>
        <authorList>
            <person name="Li Z."/>
            <person name="Zhang Z."/>
            <person name="Yan P."/>
            <person name="Huang S."/>
            <person name="Fei Z."/>
            <person name="Lin K."/>
        </authorList>
    </citation>
    <scope>NUCLEOTIDE SEQUENCE [LARGE SCALE GENOMIC DNA]</scope>
    <source>
        <strain evidence="2">cv. 9930</strain>
    </source>
</reference>
<accession>A0A0A0LFT7</accession>
<dbReference type="EMBL" id="CM002923">
    <property type="protein sequence ID" value="KGN60573.1"/>
    <property type="molecule type" value="Genomic_DNA"/>
</dbReference>
<protein>
    <submittedName>
        <fullName evidence="1">Uncharacterized protein</fullName>
    </submittedName>
</protein>
<reference evidence="1 2" key="2">
    <citation type="journal article" date="2009" name="PLoS ONE">
        <title>An integrated genetic and cytogenetic map of the cucumber genome.</title>
        <authorList>
            <person name="Ren Y."/>
            <person name="Zhang Z."/>
            <person name="Liu J."/>
            <person name="Staub J.E."/>
            <person name="Han Y."/>
            <person name="Cheng Z."/>
            <person name="Li X."/>
            <person name="Lu J."/>
            <person name="Miao H."/>
            <person name="Kang H."/>
            <person name="Xie B."/>
            <person name="Gu X."/>
            <person name="Wang X."/>
            <person name="Du Y."/>
            <person name="Jin W."/>
            <person name="Huang S."/>
        </authorList>
    </citation>
    <scope>NUCLEOTIDE SEQUENCE [LARGE SCALE GENOMIC DNA]</scope>
    <source>
        <strain evidence="2">cv. 9930</strain>
    </source>
</reference>
<evidence type="ECO:0000313" key="1">
    <source>
        <dbReference type="EMBL" id="KGN60573.1"/>
    </source>
</evidence>
<gene>
    <name evidence="1" type="ORF">Csa_2G000805</name>
</gene>
<dbReference type="Proteomes" id="UP000029981">
    <property type="component" value="Chromosome 2"/>
</dbReference>
<keyword evidence="2" id="KW-1185">Reference proteome</keyword>
<proteinExistence type="predicted"/>